<feature type="transmembrane region" description="Helical" evidence="12">
    <location>
        <begin position="647"/>
        <end position="673"/>
    </location>
</feature>
<dbReference type="NCBIfam" id="TIGR01427">
    <property type="entry name" value="PTS_IIC_fructo"/>
    <property type="match status" value="1"/>
</dbReference>
<keyword evidence="8 12" id="KW-0812">Transmembrane</keyword>
<dbReference type="InterPro" id="IPR013014">
    <property type="entry name" value="PTS_EIIC_2"/>
</dbReference>
<keyword evidence="2" id="KW-0813">Transport</keyword>
<feature type="domain" description="PTS EIIC type-2" evidence="15">
    <location>
        <begin position="294"/>
        <end position="671"/>
    </location>
</feature>
<dbReference type="Pfam" id="PF02378">
    <property type="entry name" value="PTS_EIIC"/>
    <property type="match status" value="1"/>
</dbReference>
<dbReference type="CDD" id="cd00211">
    <property type="entry name" value="PTS_IIA_fru"/>
    <property type="match status" value="1"/>
</dbReference>
<dbReference type="InterPro" id="IPR013011">
    <property type="entry name" value="PTS_EIIB_2"/>
</dbReference>
<evidence type="ECO:0000259" key="13">
    <source>
        <dbReference type="PROSITE" id="PS51094"/>
    </source>
</evidence>
<dbReference type="InterPro" id="IPR003353">
    <property type="entry name" value="PTS_IIB_fruc"/>
</dbReference>
<proteinExistence type="predicted"/>
<keyword evidence="5" id="KW-0762">Sugar transport</keyword>
<evidence type="ECO:0000256" key="2">
    <source>
        <dbReference type="ARBA" id="ARBA00022448"/>
    </source>
</evidence>
<keyword evidence="7" id="KW-0598">Phosphotransferase system</keyword>
<feature type="transmembrane region" description="Helical" evidence="12">
    <location>
        <begin position="302"/>
        <end position="329"/>
    </location>
</feature>
<dbReference type="Pfam" id="PF00359">
    <property type="entry name" value="PTS_EIIA_2"/>
    <property type="match status" value="1"/>
</dbReference>
<keyword evidence="3" id="KW-1003">Cell membrane</keyword>
<evidence type="ECO:0000256" key="1">
    <source>
        <dbReference type="ARBA" id="ARBA00004429"/>
    </source>
</evidence>
<evidence type="ECO:0000256" key="6">
    <source>
        <dbReference type="ARBA" id="ARBA00022679"/>
    </source>
</evidence>
<dbReference type="InterPro" id="IPR016152">
    <property type="entry name" value="PTrfase/Anion_transptr"/>
</dbReference>
<evidence type="ECO:0000256" key="9">
    <source>
        <dbReference type="ARBA" id="ARBA00022777"/>
    </source>
</evidence>
<dbReference type="PROSITE" id="PS51099">
    <property type="entry name" value="PTS_EIIB_TYPE_2"/>
    <property type="match status" value="1"/>
</dbReference>
<evidence type="ECO:0000313" key="17">
    <source>
        <dbReference type="Proteomes" id="UP001059252"/>
    </source>
</evidence>
<dbReference type="NCBIfam" id="TIGR00848">
    <property type="entry name" value="fruA"/>
    <property type="match status" value="1"/>
</dbReference>
<evidence type="ECO:0000256" key="10">
    <source>
        <dbReference type="ARBA" id="ARBA00022989"/>
    </source>
</evidence>
<evidence type="ECO:0000256" key="4">
    <source>
        <dbReference type="ARBA" id="ARBA00022553"/>
    </source>
</evidence>
<evidence type="ECO:0000259" key="14">
    <source>
        <dbReference type="PROSITE" id="PS51099"/>
    </source>
</evidence>
<evidence type="ECO:0000259" key="15">
    <source>
        <dbReference type="PROSITE" id="PS51104"/>
    </source>
</evidence>
<organism evidence="16 17">
    <name type="scientific">Mycoplasma iguanae</name>
    <dbReference type="NCBI Taxonomy" id="292461"/>
    <lineage>
        <taxon>Bacteria</taxon>
        <taxon>Bacillati</taxon>
        <taxon>Mycoplasmatota</taxon>
        <taxon>Mollicutes</taxon>
        <taxon>Mycoplasmataceae</taxon>
        <taxon>Mycoplasma</taxon>
    </lineage>
</organism>
<keyword evidence="9" id="KW-0418">Kinase</keyword>
<dbReference type="InterPro" id="IPR002178">
    <property type="entry name" value="PTS_EIIA_type-2_dom"/>
</dbReference>
<keyword evidence="11 12" id="KW-0472">Membrane</keyword>
<protein>
    <submittedName>
        <fullName evidence="16">Fructose-specific PTS transporter subunit EIIC</fullName>
    </submittedName>
</protein>
<dbReference type="NCBIfam" id="TIGR00829">
    <property type="entry name" value="FRU"/>
    <property type="match status" value="1"/>
</dbReference>
<dbReference type="InterPro" id="IPR003501">
    <property type="entry name" value="PTS_EIIB_2/3"/>
</dbReference>
<feature type="domain" description="PTS EIIB type-2" evidence="14">
    <location>
        <begin position="168"/>
        <end position="264"/>
    </location>
</feature>
<dbReference type="InterPro" id="IPR036095">
    <property type="entry name" value="PTS_EIIB-like_sf"/>
</dbReference>
<feature type="transmembrane region" description="Helical" evidence="12">
    <location>
        <begin position="541"/>
        <end position="562"/>
    </location>
</feature>
<dbReference type="RefSeq" id="WP_258210707.1">
    <property type="nucleotide sequence ID" value="NZ_CP102734.1"/>
</dbReference>
<feature type="transmembrane region" description="Helical" evidence="12">
    <location>
        <begin position="493"/>
        <end position="510"/>
    </location>
</feature>
<evidence type="ECO:0000256" key="11">
    <source>
        <dbReference type="ARBA" id="ARBA00023136"/>
    </source>
</evidence>
<sequence length="694" mass="75355">MKILDFLTEDLIFVNEKFASREEALKFFATKLQDYGYASDALKALKLFKQRETEASTGIGNKIAMPHIRDEVMLQDKIFFAKVQPLEWEALDNQKVEYIFGIAMTAQGGENSHLEVISLLSKMLIDANFANKLAAIKTKEEFLSLVKSWQPQTEKDSESFSNNQAYDIVAVTACPTGIAHTFMAAERLIKAAQEAGLKIKVETQGTEGSKNVLTDQDIQNAKGVILAIDRAVDTTRFAEHENVLETSTRKAIHEPLNLFKKIENGEGIKLKNVNKGDSTSDEVQLSFNGFGKKAYRSIMTGVSYMLPFVIFGGILIALAFLIDLIHVSATSSLEAIDSSFGTMTVTSNFFMKFGGIAFGLMVPVLAAYITWAIVGKLGLLPGFLVGMIAVQNYNKEWSFIAQSLNLSSLGTDVSSGFFGAIFGAFFAAAMLIVIIKVFNKLGKNWQGISNILLIPLFGTAIIVITFFFLNIPFQYLNYGFTKLLNLIGVKPEIAFILGLIIGMMMGFDLGGPINKAAYVFGTISLTATLASSDAAKGSVAMAAAIVAGMVPPLAIAVSTLVSKKFWTDEEKKAAQTNWILGLSFISEGAIPFTAARPKVMVISNVVGGGVAGLVSAALGVGSLAPHGGIFIIPLFRSGLFTNPVTQIWTGILFMLLALVLGVIAQVITMHFLFKSEKKGTLQNKLFFKKRNVRA</sequence>
<evidence type="ECO:0000256" key="12">
    <source>
        <dbReference type="SAM" id="Phobius"/>
    </source>
</evidence>
<comment type="subcellular location">
    <subcellularLocation>
        <location evidence="1">Cell inner membrane</location>
        <topology evidence="1">Multi-pass membrane protein</topology>
    </subcellularLocation>
</comment>
<dbReference type="PROSITE" id="PS51094">
    <property type="entry name" value="PTS_EIIA_TYPE_2"/>
    <property type="match status" value="1"/>
</dbReference>
<dbReference type="InterPro" id="IPR004715">
    <property type="entry name" value="PTS_IIA_fruc"/>
</dbReference>
<dbReference type="InterPro" id="IPR003352">
    <property type="entry name" value="PTS_EIIC"/>
</dbReference>
<dbReference type="Pfam" id="PF02302">
    <property type="entry name" value="PTS_IIB"/>
    <property type="match status" value="1"/>
</dbReference>
<feature type="transmembrane region" description="Helical" evidence="12">
    <location>
        <begin position="605"/>
        <end position="635"/>
    </location>
</feature>
<feature type="transmembrane region" description="Helical" evidence="12">
    <location>
        <begin position="349"/>
        <end position="370"/>
    </location>
</feature>
<dbReference type="PANTHER" id="PTHR30505">
    <property type="entry name" value="FRUCTOSE-LIKE PERMEASE"/>
    <property type="match status" value="1"/>
</dbReference>
<feature type="transmembrane region" description="Helical" evidence="12">
    <location>
        <begin position="413"/>
        <end position="438"/>
    </location>
</feature>
<accession>A0ABY5R7P7</accession>
<dbReference type="EMBL" id="CP102734">
    <property type="protein sequence ID" value="UVD81533.1"/>
    <property type="molecule type" value="Genomic_DNA"/>
</dbReference>
<dbReference type="SUPFAM" id="SSF52794">
    <property type="entry name" value="PTS system IIB component-like"/>
    <property type="match status" value="1"/>
</dbReference>
<keyword evidence="6" id="KW-0808">Transferase</keyword>
<dbReference type="Gene3D" id="3.40.930.10">
    <property type="entry name" value="Mannitol-specific EII, Chain A"/>
    <property type="match status" value="1"/>
</dbReference>
<keyword evidence="17" id="KW-1185">Reference proteome</keyword>
<evidence type="ECO:0000256" key="5">
    <source>
        <dbReference type="ARBA" id="ARBA00022597"/>
    </source>
</evidence>
<reference evidence="16" key="1">
    <citation type="submission" date="2022-08" db="EMBL/GenBank/DDBJ databases">
        <title>Complete genome of Mycoplasma iguanae type strain 2327.</title>
        <authorList>
            <person name="Spergser J."/>
        </authorList>
    </citation>
    <scope>NUCLEOTIDE SEQUENCE</scope>
    <source>
        <strain evidence="16">2327</strain>
    </source>
</reference>
<dbReference type="Gene3D" id="3.40.50.2300">
    <property type="match status" value="1"/>
</dbReference>
<evidence type="ECO:0000256" key="8">
    <source>
        <dbReference type="ARBA" id="ARBA00022692"/>
    </source>
</evidence>
<dbReference type="PROSITE" id="PS51104">
    <property type="entry name" value="PTS_EIIC_TYPE_2"/>
    <property type="match status" value="1"/>
</dbReference>
<evidence type="ECO:0000256" key="3">
    <source>
        <dbReference type="ARBA" id="ARBA00022475"/>
    </source>
</evidence>
<dbReference type="SUPFAM" id="SSF55804">
    <property type="entry name" value="Phoshotransferase/anion transport protein"/>
    <property type="match status" value="1"/>
</dbReference>
<dbReference type="InterPro" id="IPR050864">
    <property type="entry name" value="Bacterial_PTS_Sugar_Transport"/>
</dbReference>
<keyword evidence="10 12" id="KW-1133">Transmembrane helix</keyword>
<keyword evidence="4" id="KW-0597">Phosphoprotein</keyword>
<name>A0ABY5R7P7_9MOLU</name>
<evidence type="ECO:0000256" key="7">
    <source>
        <dbReference type="ARBA" id="ARBA00022683"/>
    </source>
</evidence>
<gene>
    <name evidence="16" type="ORF">NV226_02270</name>
</gene>
<dbReference type="CDD" id="cd05569">
    <property type="entry name" value="PTS_IIB_fructose"/>
    <property type="match status" value="1"/>
</dbReference>
<dbReference type="Proteomes" id="UP001059252">
    <property type="component" value="Chromosome"/>
</dbReference>
<feature type="domain" description="PTS EIIA type-2" evidence="13">
    <location>
        <begin position="5"/>
        <end position="149"/>
    </location>
</feature>
<feature type="transmembrane region" description="Helical" evidence="12">
    <location>
        <begin position="517"/>
        <end position="535"/>
    </location>
</feature>
<dbReference type="PANTHER" id="PTHR30505:SF0">
    <property type="entry name" value="FRUCTOSE-LIKE PTS SYSTEM EIIBC COMPONENT-RELATED"/>
    <property type="match status" value="1"/>
</dbReference>
<dbReference type="InterPro" id="IPR006327">
    <property type="entry name" value="PTS_IIC_fruc"/>
</dbReference>
<feature type="transmembrane region" description="Helical" evidence="12">
    <location>
        <begin position="450"/>
        <end position="473"/>
    </location>
</feature>
<evidence type="ECO:0000313" key="16">
    <source>
        <dbReference type="EMBL" id="UVD81533.1"/>
    </source>
</evidence>